<evidence type="ECO:0000313" key="1">
    <source>
        <dbReference type="EMBL" id="GIG93585.1"/>
    </source>
</evidence>
<dbReference type="EMBL" id="BONX01000002">
    <property type="protein sequence ID" value="GIG93585.1"/>
    <property type="molecule type" value="Genomic_DNA"/>
</dbReference>
<evidence type="ECO:0000313" key="2">
    <source>
        <dbReference type="Proteomes" id="UP000621500"/>
    </source>
</evidence>
<proteinExistence type="predicted"/>
<gene>
    <name evidence="1" type="ORF">Pma05_01580</name>
</gene>
<protein>
    <submittedName>
        <fullName evidence="1">Uncharacterized protein</fullName>
    </submittedName>
</protein>
<organism evidence="1 2">
    <name type="scientific">Plantactinospora mayteni</name>
    <dbReference type="NCBI Taxonomy" id="566021"/>
    <lineage>
        <taxon>Bacteria</taxon>
        <taxon>Bacillati</taxon>
        <taxon>Actinomycetota</taxon>
        <taxon>Actinomycetes</taxon>
        <taxon>Micromonosporales</taxon>
        <taxon>Micromonosporaceae</taxon>
        <taxon>Plantactinospora</taxon>
    </lineage>
</organism>
<sequence>MVDRLWVADRLWPAVVDRLWVVVDRLRVVVERAWMVALRDLGGRARCGASASGRAIPNW</sequence>
<comment type="caution">
    <text evidence="1">The sequence shown here is derived from an EMBL/GenBank/DDBJ whole genome shotgun (WGS) entry which is preliminary data.</text>
</comment>
<keyword evidence="2" id="KW-1185">Reference proteome</keyword>
<reference evidence="1 2" key="1">
    <citation type="submission" date="2021-01" db="EMBL/GenBank/DDBJ databases">
        <title>Whole genome shotgun sequence of Plantactinospora mayteni NBRC 109088.</title>
        <authorList>
            <person name="Komaki H."/>
            <person name="Tamura T."/>
        </authorList>
    </citation>
    <scope>NUCLEOTIDE SEQUENCE [LARGE SCALE GENOMIC DNA]</scope>
    <source>
        <strain evidence="1 2">NBRC 109088</strain>
    </source>
</reference>
<accession>A0ABQ4EFT6</accession>
<dbReference type="Proteomes" id="UP000621500">
    <property type="component" value="Unassembled WGS sequence"/>
</dbReference>
<name>A0ABQ4EFT6_9ACTN</name>